<organism evidence="1 2">
    <name type="scientific">Keguizhuia sedimenti</name>
    <dbReference type="NCBI Taxonomy" id="3064264"/>
    <lineage>
        <taxon>Bacteria</taxon>
        <taxon>Pseudomonadati</taxon>
        <taxon>Pseudomonadota</taxon>
        <taxon>Betaproteobacteria</taxon>
        <taxon>Burkholderiales</taxon>
        <taxon>Oxalobacteraceae</taxon>
        <taxon>Keguizhuia</taxon>
    </lineage>
</organism>
<evidence type="ECO:0000313" key="2">
    <source>
        <dbReference type="Proteomes" id="UP001225596"/>
    </source>
</evidence>
<protein>
    <recommendedName>
        <fullName evidence="3">TonB C-terminal domain-containing protein</fullName>
    </recommendedName>
</protein>
<name>A0ABU1BRT1_9BURK</name>
<dbReference type="EMBL" id="JAUYVH010000011">
    <property type="protein sequence ID" value="MDQ9171652.1"/>
    <property type="molecule type" value="Genomic_DNA"/>
</dbReference>
<comment type="caution">
    <text evidence="1">The sequence shown here is derived from an EMBL/GenBank/DDBJ whole genome shotgun (WGS) entry which is preliminary data.</text>
</comment>
<sequence>MTKLRCWQGSLSKLTLPAIQQQWHSIGWPQIAAFGLSCAAHSILAIVFQYGHDESDAASFFHNTRSSPIVVSIVYPQANHPAVLSASTETASLPLPPQNRQPLMRAPNETSSIPIHKQSEPYYFPVKELTEKPLVSRDIPPDLGILLPEVASQSVGVWLFINEAGEIDRIKIGNSDLPPYAEVLLREYFGKVKFYPGKIDGAAVKSKLKIEVVIEPEKNSQRDPNRSLVQ</sequence>
<accession>A0ABU1BRT1</accession>
<proteinExistence type="predicted"/>
<reference evidence="1 2" key="1">
    <citation type="submission" date="2023-08" db="EMBL/GenBank/DDBJ databases">
        <title>Oxalobacteraceae gen .nov., isolated from river sludge outside the plant.</title>
        <authorList>
            <person name="Zhao S.Y."/>
        </authorList>
    </citation>
    <scope>NUCLEOTIDE SEQUENCE [LARGE SCALE GENOMIC DNA]</scope>
    <source>
        <strain evidence="1 2">R-40</strain>
    </source>
</reference>
<evidence type="ECO:0000313" key="1">
    <source>
        <dbReference type="EMBL" id="MDQ9171652.1"/>
    </source>
</evidence>
<keyword evidence="2" id="KW-1185">Reference proteome</keyword>
<dbReference type="RefSeq" id="WP_338437591.1">
    <property type="nucleotide sequence ID" value="NZ_JAUYVH010000011.1"/>
</dbReference>
<dbReference type="Proteomes" id="UP001225596">
    <property type="component" value="Unassembled WGS sequence"/>
</dbReference>
<gene>
    <name evidence="1" type="ORF">Q8A64_14660</name>
</gene>
<evidence type="ECO:0008006" key="3">
    <source>
        <dbReference type="Google" id="ProtNLM"/>
    </source>
</evidence>